<evidence type="ECO:0000256" key="5">
    <source>
        <dbReference type="ARBA" id="ARBA00022989"/>
    </source>
</evidence>
<dbReference type="Pfam" id="PF21082">
    <property type="entry name" value="MS_channel_3rd"/>
    <property type="match status" value="1"/>
</dbReference>
<evidence type="ECO:0000313" key="11">
    <source>
        <dbReference type="Proteomes" id="UP000281564"/>
    </source>
</evidence>
<keyword evidence="6 7" id="KW-0472">Membrane</keyword>
<evidence type="ECO:0000256" key="7">
    <source>
        <dbReference type="SAM" id="Phobius"/>
    </source>
</evidence>
<dbReference type="EMBL" id="QMDW01000001">
    <property type="protein sequence ID" value="RJX52013.1"/>
    <property type="molecule type" value="Genomic_DNA"/>
</dbReference>
<dbReference type="AlphaFoldDB" id="A0A3A6Q664"/>
<dbReference type="Gene3D" id="1.10.287.1260">
    <property type="match status" value="1"/>
</dbReference>
<gene>
    <name evidence="10" type="ORF">DP106_01320</name>
</gene>
<dbReference type="OrthoDB" id="31543at2157"/>
<dbReference type="InterPro" id="IPR010920">
    <property type="entry name" value="LSM_dom_sf"/>
</dbReference>
<dbReference type="Pfam" id="PF00924">
    <property type="entry name" value="MS_channel_2nd"/>
    <property type="match status" value="1"/>
</dbReference>
<dbReference type="Gene3D" id="2.30.30.60">
    <property type="match status" value="1"/>
</dbReference>
<reference evidence="10 11" key="1">
    <citation type="submission" date="2018-06" db="EMBL/GenBank/DDBJ databases">
        <title>Halonotius sp. F13-13 a new haloarchaeeon isolated from a solar saltern from Isla Cristina, Huelva, Spain.</title>
        <authorList>
            <person name="Duran-Viseras A."/>
            <person name="Sanchez-Porro C."/>
            <person name="Ventosa A."/>
        </authorList>
    </citation>
    <scope>NUCLEOTIDE SEQUENCE [LARGE SCALE GENOMIC DNA]</scope>
    <source>
        <strain evidence="10 11">CECT 7525</strain>
    </source>
</reference>
<keyword evidence="3" id="KW-1003">Cell membrane</keyword>
<protein>
    <submittedName>
        <fullName evidence="10">Mechanosensitive ion channel family protein</fullName>
    </submittedName>
</protein>
<keyword evidence="4 7" id="KW-0812">Transmembrane</keyword>
<dbReference type="PROSITE" id="PS01246">
    <property type="entry name" value="UPF0003"/>
    <property type="match status" value="1"/>
</dbReference>
<name>A0A3A6Q664_9EURY</name>
<feature type="transmembrane region" description="Helical" evidence="7">
    <location>
        <begin position="14"/>
        <end position="36"/>
    </location>
</feature>
<sequence>MQVPTSLDGLLTQYGNVVVDFGITVITFLVTFLLLYRIGKSVLVRATKRALNAREFSSAVVSLGSSVAAVLAVVGAVAIAATVAGFPAILSAFATLAGALALGVSFAAGDIIENFVAGIFILKDKPFLVDDYIEWDGNSGIVREINLRVSKLDTFDNEQLTVPNSDLANAVVTNPVANETRRVTADFGIEYGASISDARAAILDEASKIDGVLADPEPSAPVTGLGDSAVVLNGRVWIDPAETGAGGVKHTLVENVKRRFDAEGIGMPYPYTELTGEIDINSRDIETSPADD</sequence>
<dbReference type="Gene3D" id="3.30.70.100">
    <property type="match status" value="1"/>
</dbReference>
<dbReference type="InterPro" id="IPR006685">
    <property type="entry name" value="MscS_channel_2nd"/>
</dbReference>
<evidence type="ECO:0000256" key="1">
    <source>
        <dbReference type="ARBA" id="ARBA00004651"/>
    </source>
</evidence>
<evidence type="ECO:0000256" key="6">
    <source>
        <dbReference type="ARBA" id="ARBA00023136"/>
    </source>
</evidence>
<evidence type="ECO:0000259" key="9">
    <source>
        <dbReference type="Pfam" id="PF21082"/>
    </source>
</evidence>
<dbReference type="SUPFAM" id="SSF50182">
    <property type="entry name" value="Sm-like ribonucleoproteins"/>
    <property type="match status" value="1"/>
</dbReference>
<accession>A0A3A6Q664</accession>
<dbReference type="InterPro" id="IPR049278">
    <property type="entry name" value="MS_channel_C"/>
</dbReference>
<feature type="transmembrane region" description="Helical" evidence="7">
    <location>
        <begin position="56"/>
        <end position="80"/>
    </location>
</feature>
<comment type="similarity">
    <text evidence="2">Belongs to the MscS (TC 1.A.23) family.</text>
</comment>
<comment type="caution">
    <text evidence="10">The sequence shown here is derived from an EMBL/GenBank/DDBJ whole genome shotgun (WGS) entry which is preliminary data.</text>
</comment>
<dbReference type="GO" id="GO:0005886">
    <property type="term" value="C:plasma membrane"/>
    <property type="evidence" value="ECO:0007669"/>
    <property type="project" value="UniProtKB-SubCell"/>
</dbReference>
<dbReference type="InterPro" id="IPR006686">
    <property type="entry name" value="MscS_channel_CS"/>
</dbReference>
<dbReference type="SUPFAM" id="SSF82689">
    <property type="entry name" value="Mechanosensitive channel protein MscS (YggB), C-terminal domain"/>
    <property type="match status" value="1"/>
</dbReference>
<evidence type="ECO:0000313" key="10">
    <source>
        <dbReference type="EMBL" id="RJX52013.1"/>
    </source>
</evidence>
<dbReference type="GO" id="GO:0008381">
    <property type="term" value="F:mechanosensitive monoatomic ion channel activity"/>
    <property type="evidence" value="ECO:0007669"/>
    <property type="project" value="InterPro"/>
</dbReference>
<dbReference type="InterPro" id="IPR023408">
    <property type="entry name" value="MscS_beta-dom_sf"/>
</dbReference>
<evidence type="ECO:0000256" key="2">
    <source>
        <dbReference type="ARBA" id="ARBA00008017"/>
    </source>
</evidence>
<dbReference type="PANTHER" id="PTHR30221:SF1">
    <property type="entry name" value="SMALL-CONDUCTANCE MECHANOSENSITIVE CHANNEL"/>
    <property type="match status" value="1"/>
</dbReference>
<evidence type="ECO:0000256" key="3">
    <source>
        <dbReference type="ARBA" id="ARBA00022475"/>
    </source>
</evidence>
<feature type="domain" description="Mechanosensitive ion channel MscS C-terminal" evidence="9">
    <location>
        <begin position="183"/>
        <end position="267"/>
    </location>
</feature>
<evidence type="ECO:0000259" key="8">
    <source>
        <dbReference type="Pfam" id="PF00924"/>
    </source>
</evidence>
<dbReference type="Proteomes" id="UP000281564">
    <property type="component" value="Unassembled WGS sequence"/>
</dbReference>
<keyword evidence="5 7" id="KW-1133">Transmembrane helix</keyword>
<comment type="subcellular location">
    <subcellularLocation>
        <location evidence="1">Cell membrane</location>
        <topology evidence="1">Multi-pass membrane protein</topology>
    </subcellularLocation>
</comment>
<keyword evidence="11" id="KW-1185">Reference proteome</keyword>
<evidence type="ECO:0000256" key="4">
    <source>
        <dbReference type="ARBA" id="ARBA00022692"/>
    </source>
</evidence>
<dbReference type="InterPro" id="IPR011066">
    <property type="entry name" value="MscS_channel_C_sf"/>
</dbReference>
<feature type="domain" description="Mechanosensitive ion channel MscS" evidence="8">
    <location>
        <begin position="110"/>
        <end position="175"/>
    </location>
</feature>
<organism evidence="10 11">
    <name type="scientific">Halonotius pteroides</name>
    <dbReference type="NCBI Taxonomy" id="268735"/>
    <lineage>
        <taxon>Archaea</taxon>
        <taxon>Methanobacteriati</taxon>
        <taxon>Methanobacteriota</taxon>
        <taxon>Stenosarchaea group</taxon>
        <taxon>Halobacteria</taxon>
        <taxon>Halobacteriales</taxon>
        <taxon>Haloferacaceae</taxon>
        <taxon>Halonotius</taxon>
    </lineage>
</organism>
<proteinExistence type="inferred from homology"/>
<feature type="transmembrane region" description="Helical" evidence="7">
    <location>
        <begin position="86"/>
        <end position="108"/>
    </location>
</feature>
<dbReference type="PANTHER" id="PTHR30221">
    <property type="entry name" value="SMALL-CONDUCTANCE MECHANOSENSITIVE CHANNEL"/>
    <property type="match status" value="1"/>
</dbReference>
<dbReference type="InterPro" id="IPR045275">
    <property type="entry name" value="MscS_archaea/bacteria_type"/>
</dbReference>